<proteinExistence type="predicted"/>
<protein>
    <recommendedName>
        <fullName evidence="3">Endonuclease/exonuclease/phosphatase domain-containing protein</fullName>
    </recommendedName>
</protein>
<sequence>MRQLSILVYKKNVYLVLHFPFPGAHLGQIPAVEKIEQSRVSEIAEKHGIFGNNRFVTLNCCTLPSEFEQGALPRLLRYLDIFDISVQETCIEDRPVVTRSCRGMRNDQQEFGSAICAFVRLRNNRRCKLWIVGAHTTTRTSKENLNDNLYDENFALMSKILSQYVVIVGIDANANMGLEQQSEMLGKWYYPVKHTSDSDYHLADLCEQASLVTFSRFRRNHRLHHLRWQWSTLFMPEEKKMRTLKLQLNYPLKRNIPQPDIRKSRADRDGVFDSNHCPVLRSFRISFTKKDRRADRENEWTLRPKEFEKAWEYKHPKKAYASLKQYSSKMKRRSPILKTANGVGVGEAILPISKDHFSTLLNLQALSTLELEHVQRPTSTSPHRGRLPNAHGADGVPGKFVRPFDDMHQRASAAVRIPAGCTTSFEMVTGVRQGTVGGPSLFNFAIDNVMERTVDQCTADVILTIRTHDLEYMMGMNVE</sequence>
<keyword evidence="2" id="KW-1185">Reference proteome</keyword>
<dbReference type="EMBL" id="JAVFWL010000005">
    <property type="protein sequence ID" value="KAK6755602.1"/>
    <property type="molecule type" value="Genomic_DNA"/>
</dbReference>
<accession>A0ABR1DYU5</accession>
<evidence type="ECO:0000313" key="2">
    <source>
        <dbReference type="Proteomes" id="UP001303046"/>
    </source>
</evidence>
<dbReference type="Proteomes" id="UP001303046">
    <property type="component" value="Unassembled WGS sequence"/>
</dbReference>
<gene>
    <name evidence="1" type="primary">Necator_chrV.g18940</name>
    <name evidence="1" type="ORF">RB195_014149</name>
</gene>
<name>A0ABR1DYU5_NECAM</name>
<organism evidence="1 2">
    <name type="scientific">Necator americanus</name>
    <name type="common">Human hookworm</name>
    <dbReference type="NCBI Taxonomy" id="51031"/>
    <lineage>
        <taxon>Eukaryota</taxon>
        <taxon>Metazoa</taxon>
        <taxon>Ecdysozoa</taxon>
        <taxon>Nematoda</taxon>
        <taxon>Chromadorea</taxon>
        <taxon>Rhabditida</taxon>
        <taxon>Rhabditina</taxon>
        <taxon>Rhabditomorpha</taxon>
        <taxon>Strongyloidea</taxon>
        <taxon>Ancylostomatidae</taxon>
        <taxon>Bunostominae</taxon>
        <taxon>Necator</taxon>
    </lineage>
</organism>
<evidence type="ECO:0000313" key="1">
    <source>
        <dbReference type="EMBL" id="KAK6755602.1"/>
    </source>
</evidence>
<evidence type="ECO:0008006" key="3">
    <source>
        <dbReference type="Google" id="ProtNLM"/>
    </source>
</evidence>
<reference evidence="1 2" key="1">
    <citation type="submission" date="2023-08" db="EMBL/GenBank/DDBJ databases">
        <title>A Necator americanus chromosomal reference genome.</title>
        <authorList>
            <person name="Ilik V."/>
            <person name="Petrzelkova K.J."/>
            <person name="Pardy F."/>
            <person name="Fuh T."/>
            <person name="Niatou-Singa F.S."/>
            <person name="Gouil Q."/>
            <person name="Baker L."/>
            <person name="Ritchie M.E."/>
            <person name="Jex A.R."/>
            <person name="Gazzola D."/>
            <person name="Li H."/>
            <person name="Toshio Fujiwara R."/>
            <person name="Zhan B."/>
            <person name="Aroian R.V."/>
            <person name="Pafco B."/>
            <person name="Schwarz E.M."/>
        </authorList>
    </citation>
    <scope>NUCLEOTIDE SEQUENCE [LARGE SCALE GENOMIC DNA]</scope>
    <source>
        <strain evidence="1 2">Aroian</strain>
        <tissue evidence="1">Whole animal</tissue>
    </source>
</reference>
<comment type="caution">
    <text evidence="1">The sequence shown here is derived from an EMBL/GenBank/DDBJ whole genome shotgun (WGS) entry which is preliminary data.</text>
</comment>